<dbReference type="PANTHER" id="PTHR34295">
    <property type="entry name" value="BIOTIN TRANSPORTER BIOY"/>
    <property type="match status" value="1"/>
</dbReference>
<accession>A0ABV3STI8</accession>
<dbReference type="RefSeq" id="WP_367956723.1">
    <property type="nucleotide sequence ID" value="NZ_JBDPGJ010000006.1"/>
</dbReference>
<feature type="transmembrane region" description="Helical" evidence="3">
    <location>
        <begin position="40"/>
        <end position="59"/>
    </location>
</feature>
<dbReference type="Pfam" id="PF02632">
    <property type="entry name" value="BioY"/>
    <property type="match status" value="1"/>
</dbReference>
<keyword evidence="2 3" id="KW-0472">Membrane</keyword>
<protein>
    <recommendedName>
        <fullName evidence="2">Biotin transporter</fullName>
    </recommendedName>
</protein>
<evidence type="ECO:0000256" key="2">
    <source>
        <dbReference type="PIRNR" id="PIRNR016661"/>
    </source>
</evidence>
<name>A0ABV3STI8_9HYPH</name>
<feature type="transmembrane region" description="Helical" evidence="3">
    <location>
        <begin position="91"/>
        <end position="116"/>
    </location>
</feature>
<keyword evidence="3" id="KW-1133">Transmembrane helix</keyword>
<comment type="caution">
    <text evidence="4">The sequence shown here is derived from an EMBL/GenBank/DDBJ whole genome shotgun (WGS) entry which is preliminary data.</text>
</comment>
<sequence length="201" mass="20428">MYSNKVFAGRNIGATLLGEALILIAGTIILTASAKAQVPFYPVPMTLQTLVVVALGLFLGPVRGSGIVIAYILQGLAGYPIFAGTPPAPSGLAYVAGPTGGYLAGFAISAFAAGWLARKGYARTIPGAVTVAVVASALIYAPGLAWLGVFTGYGERLLTAGFYPFLLGDLVKSVIAGLLFIGASAVVPGLGHMSGEKPEKK</sequence>
<dbReference type="InterPro" id="IPR003784">
    <property type="entry name" value="BioY"/>
</dbReference>
<keyword evidence="5" id="KW-1185">Reference proteome</keyword>
<evidence type="ECO:0000313" key="4">
    <source>
        <dbReference type="EMBL" id="MEX0408875.1"/>
    </source>
</evidence>
<dbReference type="PIRSF" id="PIRSF016661">
    <property type="entry name" value="BioY"/>
    <property type="match status" value="1"/>
</dbReference>
<dbReference type="PANTHER" id="PTHR34295:SF1">
    <property type="entry name" value="BIOTIN TRANSPORTER BIOY"/>
    <property type="match status" value="1"/>
</dbReference>
<evidence type="ECO:0000313" key="5">
    <source>
        <dbReference type="Proteomes" id="UP001556692"/>
    </source>
</evidence>
<dbReference type="Gene3D" id="1.10.1760.20">
    <property type="match status" value="1"/>
</dbReference>
<reference evidence="4 5" key="1">
    <citation type="submission" date="2024-05" db="EMBL/GenBank/DDBJ databases">
        <authorList>
            <person name="Jiang F."/>
        </authorList>
    </citation>
    <scope>NUCLEOTIDE SEQUENCE [LARGE SCALE GENOMIC DNA]</scope>
    <source>
        <strain evidence="4 5">LZ166</strain>
    </source>
</reference>
<feature type="transmembrane region" description="Helical" evidence="3">
    <location>
        <begin position="66"/>
        <end position="85"/>
    </location>
</feature>
<comment type="similarity">
    <text evidence="1 2">Belongs to the BioY family.</text>
</comment>
<keyword evidence="2" id="KW-0813">Transport</keyword>
<organism evidence="4 5">
    <name type="scientific">Aquibium pacificus</name>
    <dbReference type="NCBI Taxonomy" id="3153579"/>
    <lineage>
        <taxon>Bacteria</taxon>
        <taxon>Pseudomonadati</taxon>
        <taxon>Pseudomonadota</taxon>
        <taxon>Alphaproteobacteria</taxon>
        <taxon>Hyphomicrobiales</taxon>
        <taxon>Phyllobacteriaceae</taxon>
        <taxon>Aquibium</taxon>
    </lineage>
</organism>
<feature type="transmembrane region" description="Helical" evidence="3">
    <location>
        <begin position="128"/>
        <end position="150"/>
    </location>
</feature>
<dbReference type="EMBL" id="JBDPGJ010000006">
    <property type="protein sequence ID" value="MEX0408875.1"/>
    <property type="molecule type" value="Genomic_DNA"/>
</dbReference>
<keyword evidence="3" id="KW-0812">Transmembrane</keyword>
<dbReference type="Proteomes" id="UP001556692">
    <property type="component" value="Unassembled WGS sequence"/>
</dbReference>
<evidence type="ECO:0000256" key="1">
    <source>
        <dbReference type="ARBA" id="ARBA00010692"/>
    </source>
</evidence>
<evidence type="ECO:0000256" key="3">
    <source>
        <dbReference type="SAM" id="Phobius"/>
    </source>
</evidence>
<feature type="transmembrane region" description="Helical" evidence="3">
    <location>
        <begin position="170"/>
        <end position="191"/>
    </location>
</feature>
<feature type="transmembrane region" description="Helical" evidence="3">
    <location>
        <begin position="12"/>
        <end position="34"/>
    </location>
</feature>
<keyword evidence="2" id="KW-1003">Cell membrane</keyword>
<proteinExistence type="inferred from homology"/>
<gene>
    <name evidence="4" type="ORF">ABGN05_24860</name>
</gene>
<comment type="subcellular location">
    <subcellularLocation>
        <location evidence="2">Cell membrane</location>
        <topology evidence="2">Multi-pass membrane protein</topology>
    </subcellularLocation>
</comment>